<name>A0A1Y2ICR5_TRAC3</name>
<dbReference type="AlphaFoldDB" id="A0A1Y2ICR5"/>
<dbReference type="EMBL" id="KZ084133">
    <property type="protein sequence ID" value="OSC98915.1"/>
    <property type="molecule type" value="Genomic_DNA"/>
</dbReference>
<gene>
    <name evidence="1" type="ORF">PYCCODRAFT_1480321</name>
</gene>
<organism evidence="1 2">
    <name type="scientific">Trametes coccinea (strain BRFM310)</name>
    <name type="common">Pycnoporus coccineus</name>
    <dbReference type="NCBI Taxonomy" id="1353009"/>
    <lineage>
        <taxon>Eukaryota</taxon>
        <taxon>Fungi</taxon>
        <taxon>Dikarya</taxon>
        <taxon>Basidiomycota</taxon>
        <taxon>Agaricomycotina</taxon>
        <taxon>Agaricomycetes</taxon>
        <taxon>Polyporales</taxon>
        <taxon>Polyporaceae</taxon>
        <taxon>Trametes</taxon>
    </lineage>
</organism>
<evidence type="ECO:0000313" key="1">
    <source>
        <dbReference type="EMBL" id="OSC98915.1"/>
    </source>
</evidence>
<keyword evidence="2" id="KW-1185">Reference proteome</keyword>
<dbReference type="STRING" id="1353009.A0A1Y2ICR5"/>
<accession>A0A1Y2ICR5</accession>
<protein>
    <submittedName>
        <fullName evidence="1">Uncharacterized protein</fullName>
    </submittedName>
</protein>
<reference evidence="1 2" key="1">
    <citation type="journal article" date="2015" name="Biotechnol. Biofuels">
        <title>Enhanced degradation of softwood versus hardwood by the white-rot fungus Pycnoporus coccineus.</title>
        <authorList>
            <person name="Couturier M."/>
            <person name="Navarro D."/>
            <person name="Chevret D."/>
            <person name="Henrissat B."/>
            <person name="Piumi F."/>
            <person name="Ruiz-Duenas F.J."/>
            <person name="Martinez A.T."/>
            <person name="Grigoriev I.V."/>
            <person name="Riley R."/>
            <person name="Lipzen A."/>
            <person name="Berrin J.G."/>
            <person name="Master E.R."/>
            <person name="Rosso M.N."/>
        </authorList>
    </citation>
    <scope>NUCLEOTIDE SEQUENCE [LARGE SCALE GENOMIC DNA]</scope>
    <source>
        <strain evidence="1 2">BRFM310</strain>
    </source>
</reference>
<dbReference type="Proteomes" id="UP000193067">
    <property type="component" value="Unassembled WGS sequence"/>
</dbReference>
<proteinExistence type="predicted"/>
<dbReference type="OrthoDB" id="3203574at2759"/>
<sequence>MQSGAQQQSFFNPGLAFPSLTFDVSSNLGLQPSYSSQTLLSSQASLPGADVNSPEVFKQNIQLVQGQIVRVQSLARSALTGIEHAYHPGTNPVQTAADIAALKQALAVIVDFLRQTGVGALPLDSPPVPDNRTEEQLIAEATRAVQALYERQKRLQEGASVVANLLGAVDQLPALAGSQSQGSASRR</sequence>
<evidence type="ECO:0000313" key="2">
    <source>
        <dbReference type="Proteomes" id="UP000193067"/>
    </source>
</evidence>